<dbReference type="EC" id="3.1.6.-" evidence="7"/>
<dbReference type="PROSITE" id="PS00523">
    <property type="entry name" value="SULFATASE_1"/>
    <property type="match status" value="1"/>
</dbReference>
<evidence type="ECO:0000256" key="4">
    <source>
        <dbReference type="ARBA" id="ARBA00022837"/>
    </source>
</evidence>
<dbReference type="EMBL" id="JAVHUY010000036">
    <property type="protein sequence ID" value="MDQ7909010.1"/>
    <property type="molecule type" value="Genomic_DNA"/>
</dbReference>
<keyword evidence="3 7" id="KW-0378">Hydrolase</keyword>
<proteinExistence type="inferred from homology"/>
<dbReference type="Gene3D" id="3.30.1120.10">
    <property type="match status" value="1"/>
</dbReference>
<evidence type="ECO:0000256" key="2">
    <source>
        <dbReference type="ARBA" id="ARBA00022723"/>
    </source>
</evidence>
<protein>
    <submittedName>
        <fullName evidence="7">Arylsulfatase</fullName>
        <ecNumber evidence="7">3.1.6.-</ecNumber>
    </submittedName>
</protein>
<dbReference type="GO" id="GO:0016787">
    <property type="term" value="F:hydrolase activity"/>
    <property type="evidence" value="ECO:0007669"/>
    <property type="project" value="UniProtKB-KW"/>
</dbReference>
<dbReference type="Proteomes" id="UP001230908">
    <property type="component" value="Unassembled WGS sequence"/>
</dbReference>
<evidence type="ECO:0000256" key="1">
    <source>
        <dbReference type="ARBA" id="ARBA00008779"/>
    </source>
</evidence>
<dbReference type="SUPFAM" id="SSF53649">
    <property type="entry name" value="Alkaline phosphatase-like"/>
    <property type="match status" value="1"/>
</dbReference>
<dbReference type="Gene3D" id="3.40.720.10">
    <property type="entry name" value="Alkaline Phosphatase, subunit A"/>
    <property type="match status" value="1"/>
</dbReference>
<sequence>MTGEKWRSRPNVVVILLDDLGFAELGCFGSSIATPAIDALARDGLRYTNFHTTPLCSPTRASLLTGRNHHAVGMGMLADAPAQAPGYTGRIPRSAATVARHLRDAGYGTFAVGKWHIAPRDESGPGGPFDRWPLRLGFDRFYGFMRGLTDQWFPDLVRDNSPVDVPYRPEEGYHLTEDLVTEALAMMRTHRAARRDDPFFLYFAPGAVHSPHQAPASRIERYRGAFDHGWDVERERRFQRQLELGVIPTGTVNTERPPSVPAWDELGEDARRVFARQMEVYAGFLTHTDEQIGRIVEYLRLSDQLDDTVIYLTSDNGAAHHPSRAGTWAKFQPNDVATMLEHVDEFGGVGTHNHYARGWTWAGTTPFRYWKGYSWLGGVRTPLIVHWPSRIRRDDDAARRQFVHVVDVMPSILEAAGVSPDPSVDGVDQQAIDGASMLSTMDDASSPAPRDTQYFEMLGSRAIYHDGWKATTDHLPFPQMWEPPMEGSVDFAKDHWALFDLGSDFSEAVDLADAEPDRLAGMVGRWEAEAERNQVLPISDSGERPDSIRSPRDDTRPREVYFAGSQPVTTSDLLAGSFELTAEVVAGRESSGVLWAHHPNPYTFSTRPIWSCHVVDAVAILTFGLTGEHRIRSSLPMTEGRHTLVVRFRREADSARVTVSLDREQAAQLSIPQLHVPPVRQLYIGRGVGVRWDDFDPSRGFHGTIVRVTVERTPAPTS</sequence>
<keyword evidence="8" id="KW-1185">Reference proteome</keyword>
<gene>
    <name evidence="7" type="ORF">RB614_31250</name>
</gene>
<feature type="region of interest" description="Disordered" evidence="5">
    <location>
        <begin position="531"/>
        <end position="557"/>
    </location>
</feature>
<dbReference type="InterPro" id="IPR050738">
    <property type="entry name" value="Sulfatase"/>
</dbReference>
<comment type="caution">
    <text evidence="7">The sequence shown here is derived from an EMBL/GenBank/DDBJ whole genome shotgun (WGS) entry which is preliminary data.</text>
</comment>
<feature type="compositionally biased region" description="Basic and acidic residues" evidence="5">
    <location>
        <begin position="541"/>
        <end position="557"/>
    </location>
</feature>
<feature type="domain" description="Sulfatase N-terminal" evidence="6">
    <location>
        <begin position="10"/>
        <end position="418"/>
    </location>
</feature>
<evidence type="ECO:0000256" key="5">
    <source>
        <dbReference type="SAM" id="MobiDB-lite"/>
    </source>
</evidence>
<keyword evidence="4" id="KW-0106">Calcium</keyword>
<name>A0ABU0ZPS0_9ACTN</name>
<dbReference type="InterPro" id="IPR000917">
    <property type="entry name" value="Sulfatase_N"/>
</dbReference>
<evidence type="ECO:0000313" key="8">
    <source>
        <dbReference type="Proteomes" id="UP001230908"/>
    </source>
</evidence>
<organism evidence="7 8">
    <name type="scientific">Phytohabitans maris</name>
    <dbReference type="NCBI Taxonomy" id="3071409"/>
    <lineage>
        <taxon>Bacteria</taxon>
        <taxon>Bacillati</taxon>
        <taxon>Actinomycetota</taxon>
        <taxon>Actinomycetes</taxon>
        <taxon>Micromonosporales</taxon>
        <taxon>Micromonosporaceae</taxon>
    </lineage>
</organism>
<dbReference type="InterPro" id="IPR017850">
    <property type="entry name" value="Alkaline_phosphatase_core_sf"/>
</dbReference>
<dbReference type="PANTHER" id="PTHR42693">
    <property type="entry name" value="ARYLSULFATASE FAMILY MEMBER"/>
    <property type="match status" value="1"/>
</dbReference>
<evidence type="ECO:0000256" key="3">
    <source>
        <dbReference type="ARBA" id="ARBA00022801"/>
    </source>
</evidence>
<evidence type="ECO:0000313" key="7">
    <source>
        <dbReference type="EMBL" id="MDQ7909010.1"/>
    </source>
</evidence>
<reference evidence="7 8" key="1">
    <citation type="submission" date="2023-08" db="EMBL/GenBank/DDBJ databases">
        <title>Phytohabitans sansha sp. nov., isolated from marine sediment.</title>
        <authorList>
            <person name="Zhao Y."/>
            <person name="Yi K."/>
        </authorList>
    </citation>
    <scope>NUCLEOTIDE SEQUENCE [LARGE SCALE GENOMIC DNA]</scope>
    <source>
        <strain evidence="7 8">ZYX-F-186</strain>
    </source>
</reference>
<keyword evidence="2" id="KW-0479">Metal-binding</keyword>
<comment type="similarity">
    <text evidence="1">Belongs to the sulfatase family.</text>
</comment>
<dbReference type="PROSITE" id="PS00149">
    <property type="entry name" value="SULFATASE_2"/>
    <property type="match status" value="1"/>
</dbReference>
<dbReference type="RefSeq" id="WP_308716274.1">
    <property type="nucleotide sequence ID" value="NZ_JAVHUY010000036.1"/>
</dbReference>
<dbReference type="InterPro" id="IPR024607">
    <property type="entry name" value="Sulfatase_CS"/>
</dbReference>
<dbReference type="CDD" id="cd16025">
    <property type="entry name" value="PAS_like"/>
    <property type="match status" value="1"/>
</dbReference>
<dbReference type="Pfam" id="PF00884">
    <property type="entry name" value="Sulfatase"/>
    <property type="match status" value="1"/>
</dbReference>
<evidence type="ECO:0000259" key="6">
    <source>
        <dbReference type="Pfam" id="PF00884"/>
    </source>
</evidence>
<accession>A0ABU0ZPS0</accession>